<evidence type="ECO:0000313" key="3">
    <source>
        <dbReference type="Proteomes" id="UP000516437"/>
    </source>
</evidence>
<proteinExistence type="predicted"/>
<reference evidence="2" key="3">
    <citation type="submission" date="2019-09" db="EMBL/GenBank/DDBJ databases">
        <authorList>
            <person name="Gao Z."/>
        </authorList>
    </citation>
    <scope>NUCLEOTIDE SEQUENCE</scope>
    <source>
        <tissue evidence="2">Leaves</tissue>
    </source>
</reference>
<organism evidence="2 3">
    <name type="scientific">Morella rubra</name>
    <name type="common">Chinese bayberry</name>
    <dbReference type="NCBI Taxonomy" id="262757"/>
    <lineage>
        <taxon>Eukaryota</taxon>
        <taxon>Viridiplantae</taxon>
        <taxon>Streptophyta</taxon>
        <taxon>Embryophyta</taxon>
        <taxon>Tracheophyta</taxon>
        <taxon>Spermatophyta</taxon>
        <taxon>Magnoliopsida</taxon>
        <taxon>eudicotyledons</taxon>
        <taxon>Gunneridae</taxon>
        <taxon>Pentapetalae</taxon>
        <taxon>rosids</taxon>
        <taxon>fabids</taxon>
        <taxon>Fagales</taxon>
        <taxon>Myricaceae</taxon>
        <taxon>Morella</taxon>
    </lineage>
</organism>
<dbReference type="Proteomes" id="UP000516437">
    <property type="component" value="Chromosome 3"/>
</dbReference>
<protein>
    <submittedName>
        <fullName evidence="2">Uncharacterized protein</fullName>
    </submittedName>
</protein>
<dbReference type="AlphaFoldDB" id="A0A6A1W265"/>
<dbReference type="EMBL" id="RXIC02000025">
    <property type="protein sequence ID" value="KAB1205327.1"/>
    <property type="molecule type" value="Genomic_DNA"/>
</dbReference>
<dbReference type="PANTHER" id="PTHR35279">
    <property type="match status" value="1"/>
</dbReference>
<comment type="caution">
    <text evidence="2">The sequence shown here is derived from an EMBL/GenBank/DDBJ whole genome shotgun (WGS) entry which is preliminary data.</text>
</comment>
<evidence type="ECO:0000313" key="2">
    <source>
        <dbReference type="EMBL" id="KAB1219291.1"/>
    </source>
</evidence>
<gene>
    <name evidence="2" type="ORF">CJ030_MR3G001226</name>
    <name evidence="1" type="ORF">CJ030_MR7G012037</name>
</gene>
<name>A0A6A1W265_9ROSI</name>
<keyword evidence="3" id="KW-1185">Reference proteome</keyword>
<dbReference type="Proteomes" id="UP000516437">
    <property type="component" value="Chromosome 7"/>
</dbReference>
<evidence type="ECO:0000313" key="1">
    <source>
        <dbReference type="EMBL" id="KAB1205327.1"/>
    </source>
</evidence>
<dbReference type="OrthoDB" id="3510at2759"/>
<reference evidence="2" key="1">
    <citation type="submission" date="2018-07" db="EMBL/GenBank/DDBJ databases">
        <authorList>
            <person name="Gao Z.-S."/>
            <person name="Jia H.-M."/>
            <person name="Jia H.-J."/>
            <person name="Cai Q.-L."/>
            <person name="Wang Y."/>
            <person name="Zhao H.-B."/>
        </authorList>
    </citation>
    <scope>NUCLEOTIDE SEQUENCE</scope>
    <source>
        <tissue evidence="2">Leaves</tissue>
    </source>
</reference>
<reference evidence="2 3" key="2">
    <citation type="journal article" date="2019" name="Plant Biotechnol. J.">
        <title>The red bayberry genome and genetic basis of sex determination.</title>
        <authorList>
            <person name="Jia H.M."/>
            <person name="Jia H.J."/>
            <person name="Cai Q.L."/>
            <person name="Wang Y."/>
            <person name="Zhao H.B."/>
            <person name="Yang W.F."/>
            <person name="Wang G.Y."/>
            <person name="Li Y.H."/>
            <person name="Zhan D.L."/>
            <person name="Shen Y.T."/>
            <person name="Niu Q.F."/>
            <person name="Chang L."/>
            <person name="Qiu J."/>
            <person name="Zhao L."/>
            <person name="Xie H.B."/>
            <person name="Fu W.Y."/>
            <person name="Jin J."/>
            <person name="Li X.W."/>
            <person name="Jiao Y."/>
            <person name="Zhou C.C."/>
            <person name="Tu T."/>
            <person name="Chai C.Y."/>
            <person name="Gao J.L."/>
            <person name="Fan L.J."/>
            <person name="van de Weg E."/>
            <person name="Wang J.Y."/>
            <person name="Gao Z.S."/>
        </authorList>
    </citation>
    <scope>NUCLEOTIDE SEQUENCE [LARGE SCALE GENOMIC DNA]</scope>
    <source>
        <tissue evidence="2">Leaves</tissue>
    </source>
</reference>
<dbReference type="PANTHER" id="PTHR35279:SF1">
    <property type="entry name" value="ARABINANASE_LEVANSUCRASE_INVERTASE"/>
    <property type="match status" value="1"/>
</dbReference>
<sequence length="130" mass="14594">MSSAKVRASSAVYWLCYTGCSSEEAEFSNNSLKFNLENPERFYIDKPNGENGRVEKISKTLLGLAISQDGRHWARIEAEHHSGALFDVGSERVWDSSFIASRRLCFMAMVISECITIHLTSKMGNLVLEL</sequence>
<accession>A0A6A1W265</accession>
<dbReference type="EMBL" id="RXIC02000021">
    <property type="protein sequence ID" value="KAB1219291.1"/>
    <property type="molecule type" value="Genomic_DNA"/>
</dbReference>